<dbReference type="Pfam" id="PF14651">
    <property type="entry name" value="Lipocalin_7"/>
    <property type="match status" value="1"/>
</dbReference>
<accession>A0AAX7VT38</accession>
<name>A0AAX7VT38_ASTCA</name>
<dbReference type="InterPro" id="IPR031259">
    <property type="entry name" value="ILBP"/>
</dbReference>
<dbReference type="SUPFAM" id="SSF50814">
    <property type="entry name" value="Lipocalins"/>
    <property type="match status" value="1"/>
</dbReference>
<evidence type="ECO:0000259" key="2">
    <source>
        <dbReference type="PROSITE" id="PS00214"/>
    </source>
</evidence>
<protein>
    <recommendedName>
        <fullName evidence="2">Cytosolic fatty-acid binding proteins domain-containing protein</fullName>
    </recommendedName>
</protein>
<dbReference type="GO" id="GO:0008289">
    <property type="term" value="F:lipid binding"/>
    <property type="evidence" value="ECO:0007669"/>
    <property type="project" value="InterPro"/>
</dbReference>
<evidence type="ECO:0000313" key="4">
    <source>
        <dbReference type="Proteomes" id="UP000265100"/>
    </source>
</evidence>
<reference evidence="3" key="4">
    <citation type="submission" date="2025-09" db="UniProtKB">
        <authorList>
            <consortium name="Ensembl"/>
        </authorList>
    </citation>
    <scope>IDENTIFICATION</scope>
</reference>
<dbReference type="Gene3D" id="2.40.128.20">
    <property type="match status" value="1"/>
</dbReference>
<feature type="domain" description="Cytosolic fatty-acid binding proteins" evidence="2">
    <location>
        <begin position="5"/>
        <end position="22"/>
    </location>
</feature>
<dbReference type="PRINTS" id="PR00178">
    <property type="entry name" value="FATTYACIDBP"/>
</dbReference>
<dbReference type="InterPro" id="IPR000463">
    <property type="entry name" value="Fatty_acid-bd"/>
</dbReference>
<reference evidence="4" key="2">
    <citation type="submission" date="2023-03" db="EMBL/GenBank/DDBJ databases">
        <authorList>
            <consortium name="Wellcome Sanger Institute Data Sharing"/>
        </authorList>
    </citation>
    <scope>NUCLEOTIDE SEQUENCE [LARGE SCALE GENOMIC DNA]</scope>
</reference>
<proteinExistence type="inferred from homology"/>
<reference evidence="3" key="3">
    <citation type="submission" date="2025-08" db="UniProtKB">
        <authorList>
            <consortium name="Ensembl"/>
        </authorList>
    </citation>
    <scope>IDENTIFICATION</scope>
</reference>
<dbReference type="PANTHER" id="PTHR11955">
    <property type="entry name" value="FATTY ACID BINDING PROTEIN"/>
    <property type="match status" value="1"/>
</dbReference>
<dbReference type="InterPro" id="IPR012674">
    <property type="entry name" value="Calycin"/>
</dbReference>
<sequence length="122" mass="13619">MDFSGTWQVYAQENYEEFLRAMELPEDVIKVAKDVKPITEIKQSGNDFVITSKTPGKSVTNSFTIGKEADITTMDGKKIKFGHLCLRILLFLLENALSILRAANWSAKLTGSATSKSSKEER</sequence>
<organism evidence="3 4">
    <name type="scientific">Astatotilapia calliptera</name>
    <name type="common">Eastern happy</name>
    <name type="synonym">Chromis callipterus</name>
    <dbReference type="NCBI Taxonomy" id="8154"/>
    <lineage>
        <taxon>Eukaryota</taxon>
        <taxon>Metazoa</taxon>
        <taxon>Chordata</taxon>
        <taxon>Craniata</taxon>
        <taxon>Vertebrata</taxon>
        <taxon>Euteleostomi</taxon>
        <taxon>Actinopterygii</taxon>
        <taxon>Neopterygii</taxon>
        <taxon>Teleostei</taxon>
        <taxon>Neoteleostei</taxon>
        <taxon>Acanthomorphata</taxon>
        <taxon>Ovalentaria</taxon>
        <taxon>Cichlomorphae</taxon>
        <taxon>Cichliformes</taxon>
        <taxon>Cichlidae</taxon>
        <taxon>African cichlids</taxon>
        <taxon>Pseudocrenilabrinae</taxon>
        <taxon>Haplochromini</taxon>
        <taxon>Astatotilapia</taxon>
    </lineage>
</organism>
<dbReference type="PROSITE" id="PS00214">
    <property type="entry name" value="FABP"/>
    <property type="match status" value="1"/>
</dbReference>
<dbReference type="Ensembl" id="ENSACLT00000057431.1">
    <property type="protein sequence ID" value="ENSACLP00000085808.1"/>
    <property type="gene ID" value="ENSACLG00000000682.2"/>
</dbReference>
<comment type="similarity">
    <text evidence="1">Belongs to the calycin superfamily. Fatty-acid binding protein (FABP) family.</text>
</comment>
<reference evidence="3 4" key="1">
    <citation type="submission" date="2018-05" db="EMBL/GenBank/DDBJ databases">
        <authorList>
            <person name="Datahose"/>
        </authorList>
    </citation>
    <scope>NUCLEOTIDE SEQUENCE</scope>
</reference>
<evidence type="ECO:0000256" key="1">
    <source>
        <dbReference type="ARBA" id="ARBA00008390"/>
    </source>
</evidence>
<dbReference type="Proteomes" id="UP000265100">
    <property type="component" value="Chromosome 11"/>
</dbReference>
<dbReference type="AlphaFoldDB" id="A0AAX7VT38"/>
<evidence type="ECO:0000313" key="3">
    <source>
        <dbReference type="Ensembl" id="ENSACLP00000085808.1"/>
    </source>
</evidence>
<keyword evidence="4" id="KW-1185">Reference proteome</keyword>
<dbReference type="GeneTree" id="ENSGT00940000164147"/>